<comment type="caution">
    <text evidence="2">The sequence shown here is derived from an EMBL/GenBank/DDBJ whole genome shotgun (WGS) entry which is preliminary data.</text>
</comment>
<protein>
    <submittedName>
        <fullName evidence="2">Amidohydrolase family protein</fullName>
    </submittedName>
</protein>
<evidence type="ECO:0000313" key="3">
    <source>
        <dbReference type="Proteomes" id="UP000718281"/>
    </source>
</evidence>
<feature type="domain" description="Amidohydrolase 3" evidence="1">
    <location>
        <begin position="68"/>
        <end position="523"/>
    </location>
</feature>
<organism evidence="2 3">
    <name type="scientific">Candidatus Phosphoribacter hodrii</name>
    <dbReference type="NCBI Taxonomy" id="2953743"/>
    <lineage>
        <taxon>Bacteria</taxon>
        <taxon>Bacillati</taxon>
        <taxon>Actinomycetota</taxon>
        <taxon>Actinomycetes</taxon>
        <taxon>Micrococcales</taxon>
        <taxon>Dermatophilaceae</taxon>
        <taxon>Candidatus Phosphoribacter</taxon>
    </lineage>
</organism>
<dbReference type="AlphaFoldDB" id="A0A934X7T1"/>
<dbReference type="PANTHER" id="PTHR22642:SF2">
    <property type="entry name" value="PROTEIN LONG AFTER FAR-RED 3"/>
    <property type="match status" value="1"/>
</dbReference>
<dbReference type="SUPFAM" id="SSF51338">
    <property type="entry name" value="Composite domain of metallo-dependent hydrolases"/>
    <property type="match status" value="1"/>
</dbReference>
<dbReference type="PANTHER" id="PTHR22642">
    <property type="entry name" value="IMIDAZOLONEPROPIONASE"/>
    <property type="match status" value="1"/>
</dbReference>
<dbReference type="InterPro" id="IPR013108">
    <property type="entry name" value="Amidohydro_3"/>
</dbReference>
<name>A0A934X7T1_9MICO</name>
<dbReference type="Gene3D" id="2.30.40.10">
    <property type="entry name" value="Urease, subunit C, domain 1"/>
    <property type="match status" value="1"/>
</dbReference>
<dbReference type="SUPFAM" id="SSF51556">
    <property type="entry name" value="Metallo-dependent hydrolases"/>
    <property type="match status" value="1"/>
</dbReference>
<dbReference type="GO" id="GO:0016810">
    <property type="term" value="F:hydrolase activity, acting on carbon-nitrogen (but not peptide) bonds"/>
    <property type="evidence" value="ECO:0007669"/>
    <property type="project" value="InterPro"/>
</dbReference>
<evidence type="ECO:0000259" key="1">
    <source>
        <dbReference type="Pfam" id="PF07969"/>
    </source>
</evidence>
<dbReference type="Gene3D" id="3.10.310.70">
    <property type="match status" value="1"/>
</dbReference>
<dbReference type="InterPro" id="IPR011059">
    <property type="entry name" value="Metal-dep_hydrolase_composite"/>
</dbReference>
<dbReference type="InterPro" id="IPR032466">
    <property type="entry name" value="Metal_Hydrolase"/>
</dbReference>
<dbReference type="EMBL" id="JADIXZ010000010">
    <property type="protein sequence ID" value="MBK6302397.1"/>
    <property type="molecule type" value="Genomic_DNA"/>
</dbReference>
<proteinExistence type="predicted"/>
<reference evidence="2 3" key="1">
    <citation type="submission" date="2020-10" db="EMBL/GenBank/DDBJ databases">
        <title>Connecting structure to function with the recovery of over 1000 high-quality activated sludge metagenome-assembled genomes encoding full-length rRNA genes using long-read sequencing.</title>
        <authorList>
            <person name="Singleton C.M."/>
            <person name="Petriglieri F."/>
            <person name="Kristensen J.M."/>
            <person name="Kirkegaard R.H."/>
            <person name="Michaelsen T.Y."/>
            <person name="Andersen M.H."/>
            <person name="Karst S.M."/>
            <person name="Dueholm M.S."/>
            <person name="Nielsen P.H."/>
            <person name="Albertsen M."/>
        </authorList>
    </citation>
    <scope>NUCLEOTIDE SEQUENCE [LARGE SCALE GENOMIC DNA]</scope>
    <source>
        <strain evidence="2">AalE_18-Q3-R2-46_BAT3C.188</strain>
    </source>
</reference>
<gene>
    <name evidence="2" type="ORF">IPF40_15705</name>
</gene>
<evidence type="ECO:0000313" key="2">
    <source>
        <dbReference type="EMBL" id="MBK6302397.1"/>
    </source>
</evidence>
<dbReference type="Pfam" id="PF07969">
    <property type="entry name" value="Amidohydro_3"/>
    <property type="match status" value="1"/>
</dbReference>
<sequence length="531" mass="55547">MPVESAGPSAGADSGADLDRCPQVLLRNVRVVPVGGVPAPQGSVDVRMRAGRVVDLAPTVTPDPHDSEVHDGEGRWIIPGLWDHHVHLAQWADTLSRLDLSGTTSPDEVTDRIRRHLDTLPVNDADSVVVGFGHRSATWARQPTVAELDAVSGGHPVALVSGDGHNGWLNSAALALLGAPATEGALVENDWYPVWTRIGSLPGSQEARDAAYRLAVSRAAALGIVGVGDMEFGDGFLDWPRRFAAGVQDLRVRVATYPTGLDAVLAAGLRSGDVLGDSGGLVRMGPLKIISDGSLNTRTAYCHEEYAGGSGLAEPRGRANYSGADLAELARRATQAGLRMAVHAIGDAAITQALDVFESTGARGTIEHAQLMQPSDVVRMARLGVGASVQPAHLLDDRDVTALCWPDRADRCFPLREMVEAGVALLLGSDAPVSPLDPWLAMAAAVHRSADERDPWNAGQSLTAAQALAGSTDGCTTVTLGSRADLVVLEADPLDGAAGDSAAVGQRLRTMPVAATYLGGRRTFGSGHDDR</sequence>
<accession>A0A934X7T1</accession>
<dbReference type="Proteomes" id="UP000718281">
    <property type="component" value="Unassembled WGS sequence"/>
</dbReference>
<dbReference type="Gene3D" id="3.20.20.140">
    <property type="entry name" value="Metal-dependent hydrolases"/>
    <property type="match status" value="1"/>
</dbReference>